<accession>A0A6G0U3A6</accession>
<gene>
    <name evidence="1" type="ORF">AGLY_003020</name>
</gene>
<reference evidence="1 2" key="1">
    <citation type="submission" date="2019-08" db="EMBL/GenBank/DDBJ databases">
        <title>The genome of the soybean aphid Biotype 1, its phylome, world population structure and adaptation to the North American continent.</title>
        <authorList>
            <person name="Giordano R."/>
            <person name="Donthu R.K."/>
            <person name="Hernandez A.G."/>
            <person name="Wright C.L."/>
            <person name="Zimin A.V."/>
        </authorList>
    </citation>
    <scope>NUCLEOTIDE SEQUENCE [LARGE SCALE GENOMIC DNA]</scope>
    <source>
        <tissue evidence="1">Whole aphids</tissue>
    </source>
</reference>
<sequence>MFSIGSYTLCCPCLTNEHHSKFTFSRTHLVILTLILKWLILKKIKRLDTLTVGRKCPDIKQFIHKNIMKKKNFIEDNLWAKLVECIYIGQLQRGEAKQIAKNCNKPITMLEFICRKAQNCNYPPKWKLLYVQFWNIDRFNILNLLGYLKMINIKNKLLTNRFDIYVFLDVDIDRLQHYTNYAFLRAPHKHLVQFPKRRPCDLIFSAFKLSRTSGVKRYGGMYNQQHHKFIMCGIVNNQYTI</sequence>
<organism evidence="1 2">
    <name type="scientific">Aphis glycines</name>
    <name type="common">Soybean aphid</name>
    <dbReference type="NCBI Taxonomy" id="307491"/>
    <lineage>
        <taxon>Eukaryota</taxon>
        <taxon>Metazoa</taxon>
        <taxon>Ecdysozoa</taxon>
        <taxon>Arthropoda</taxon>
        <taxon>Hexapoda</taxon>
        <taxon>Insecta</taxon>
        <taxon>Pterygota</taxon>
        <taxon>Neoptera</taxon>
        <taxon>Paraneoptera</taxon>
        <taxon>Hemiptera</taxon>
        <taxon>Sternorrhyncha</taxon>
        <taxon>Aphidomorpha</taxon>
        <taxon>Aphidoidea</taxon>
        <taxon>Aphididae</taxon>
        <taxon>Aphidini</taxon>
        <taxon>Aphis</taxon>
        <taxon>Aphis</taxon>
    </lineage>
</organism>
<protein>
    <submittedName>
        <fullName evidence="1">Uncharacterized protein</fullName>
    </submittedName>
</protein>
<proteinExistence type="predicted"/>
<evidence type="ECO:0000313" key="2">
    <source>
        <dbReference type="Proteomes" id="UP000475862"/>
    </source>
</evidence>
<dbReference type="Proteomes" id="UP000475862">
    <property type="component" value="Unassembled WGS sequence"/>
</dbReference>
<dbReference type="EMBL" id="VYZN01000009">
    <property type="protein sequence ID" value="KAE9543109.1"/>
    <property type="molecule type" value="Genomic_DNA"/>
</dbReference>
<keyword evidence="2" id="KW-1185">Reference proteome</keyword>
<name>A0A6G0U3A6_APHGL</name>
<comment type="caution">
    <text evidence="1">The sequence shown here is derived from an EMBL/GenBank/DDBJ whole genome shotgun (WGS) entry which is preliminary data.</text>
</comment>
<dbReference type="AlphaFoldDB" id="A0A6G0U3A6"/>
<evidence type="ECO:0000313" key="1">
    <source>
        <dbReference type="EMBL" id="KAE9543109.1"/>
    </source>
</evidence>